<dbReference type="Pfam" id="PF06579">
    <property type="entry name" value="Ly-6_related"/>
    <property type="match status" value="1"/>
</dbReference>
<evidence type="ECO:0000313" key="3">
    <source>
        <dbReference type="Proteomes" id="UP000024404"/>
    </source>
</evidence>
<evidence type="ECO:0000313" key="2">
    <source>
        <dbReference type="EnsemblMetazoa" id="OVOC7258.1"/>
    </source>
</evidence>
<dbReference type="InterPro" id="IPR010558">
    <property type="entry name" value="Ly-6-related"/>
</dbReference>
<reference evidence="2" key="2">
    <citation type="submission" date="2022-06" db="UniProtKB">
        <authorList>
            <consortium name="EnsemblMetazoa"/>
        </authorList>
    </citation>
    <scope>IDENTIFICATION</scope>
</reference>
<reference evidence="3" key="1">
    <citation type="submission" date="2013-10" db="EMBL/GenBank/DDBJ databases">
        <title>Genome sequencing of Onchocerca volvulus.</title>
        <authorList>
            <person name="Cotton J."/>
            <person name="Tsai J."/>
            <person name="Stanley E."/>
            <person name="Tracey A."/>
            <person name="Holroyd N."/>
            <person name="Lustigman S."/>
            <person name="Berriman M."/>
        </authorList>
    </citation>
    <scope>NUCLEOTIDE SEQUENCE</scope>
</reference>
<feature type="signal peptide" evidence="1">
    <location>
        <begin position="1"/>
        <end position="16"/>
    </location>
</feature>
<dbReference type="EnsemblMetazoa" id="OVOC7258.1">
    <property type="protein sequence ID" value="OVOC7258.1"/>
    <property type="gene ID" value="WBGene00244067"/>
</dbReference>
<dbReference type="OMA" id="DVHCDKH"/>
<feature type="chain" id="PRO_5035948960" evidence="1">
    <location>
        <begin position="17"/>
        <end position="188"/>
    </location>
</feature>
<dbReference type="EMBL" id="CMVM020000191">
    <property type="status" value="NOT_ANNOTATED_CDS"/>
    <property type="molecule type" value="Genomic_DNA"/>
</dbReference>
<protein>
    <submittedName>
        <fullName evidence="2">Uncharacterized protein</fullName>
    </submittedName>
</protein>
<dbReference type="AlphaFoldDB" id="A0A8R1XZU9"/>
<dbReference type="PANTHER" id="PTHR34722">
    <property type="entry name" value="HOMOLOG OF ODR-2 (TWO)-RELATED"/>
    <property type="match status" value="1"/>
</dbReference>
<dbReference type="GO" id="GO:0009897">
    <property type="term" value="C:external side of plasma membrane"/>
    <property type="evidence" value="ECO:0007669"/>
    <property type="project" value="EnsemblMetazoa"/>
</dbReference>
<dbReference type="GO" id="GO:0043025">
    <property type="term" value="C:neuronal cell body"/>
    <property type="evidence" value="ECO:0007669"/>
    <property type="project" value="EnsemblMetazoa"/>
</dbReference>
<organism evidence="2 3">
    <name type="scientific">Onchocerca volvulus</name>
    <dbReference type="NCBI Taxonomy" id="6282"/>
    <lineage>
        <taxon>Eukaryota</taxon>
        <taxon>Metazoa</taxon>
        <taxon>Ecdysozoa</taxon>
        <taxon>Nematoda</taxon>
        <taxon>Chromadorea</taxon>
        <taxon>Rhabditida</taxon>
        <taxon>Spirurina</taxon>
        <taxon>Spiruromorpha</taxon>
        <taxon>Filarioidea</taxon>
        <taxon>Onchocercidae</taxon>
        <taxon>Onchocerca</taxon>
    </lineage>
</organism>
<keyword evidence="3" id="KW-1185">Reference proteome</keyword>
<accession>A0A8R1XZU9</accession>
<name>A0A8R1XZU9_ONCVO</name>
<sequence length="188" mass="22548">MKFALLFFSFLQQNYGSTRQYWRTWRDQHPQYRQLFSTSRILCYSCMSPYLEHQYMYISHLYRRPMSFTSKCDQSSFDSRFLNWKNCSDLCVILKMNDRLGGRRREGYLRGCMSDIIHYNQTLIAFGSTNACFFVKLRDLFISTEKYLFESSDQVQLCACHKDLCNTAPSKIPIYPLIFLIYFLIRFS</sequence>
<keyword evidence="1" id="KW-0732">Signal</keyword>
<dbReference type="GO" id="GO:0042048">
    <property type="term" value="P:olfactory behavior"/>
    <property type="evidence" value="ECO:0007669"/>
    <property type="project" value="EnsemblMetazoa"/>
</dbReference>
<dbReference type="GO" id="GO:1990834">
    <property type="term" value="P:response to odorant"/>
    <property type="evidence" value="ECO:0007669"/>
    <property type="project" value="EnsemblMetazoa"/>
</dbReference>
<evidence type="ECO:0000256" key="1">
    <source>
        <dbReference type="SAM" id="SignalP"/>
    </source>
</evidence>
<dbReference type="Proteomes" id="UP000024404">
    <property type="component" value="Unassembled WGS sequence"/>
</dbReference>
<proteinExistence type="predicted"/>
<dbReference type="GO" id="GO:0030424">
    <property type="term" value="C:axon"/>
    <property type="evidence" value="ECO:0007669"/>
    <property type="project" value="EnsemblMetazoa"/>
</dbReference>
<dbReference type="PANTHER" id="PTHR34722:SF3">
    <property type="entry name" value="HOMOLOG OF ODR-2 (TWO)"/>
    <property type="match status" value="1"/>
</dbReference>